<dbReference type="AlphaFoldDB" id="A0A087TU86"/>
<gene>
    <name evidence="1" type="ORF">X975_24477</name>
</gene>
<name>A0A087TU86_STEMI</name>
<sequence length="239" mass="27486">MQPGLKDKSLENFVRKQREHEGQNKFMWATTSVKENVLRASHLVANRIAKAITPITIGEELILAATKDISRELLGEAGVGKITYAPLWASTVTRPIEEIAEDIETQLLERINASPWYELQVGESTDIDNKAIMLVYVRYLYQGECKTLTMSLLPQVISFVSVSEHQELSFSQLSLHEKITIKKRGRSTTDILICQPDIRNKEKYIRSFNSEWYQRKNWLCGCQVKNALFCFPYLLLELM</sequence>
<dbReference type="PANTHER" id="PTHR45913">
    <property type="entry name" value="EPM2A-INTERACTING PROTEIN 1"/>
    <property type="match status" value="1"/>
</dbReference>
<dbReference type="PANTHER" id="PTHR45913:SF19">
    <property type="entry name" value="LOW QUALITY PROTEIN: ZINC FINGER BED DOMAIN-CONTAINING PROTEIN 5-LIKE"/>
    <property type="match status" value="1"/>
</dbReference>
<accession>A0A087TU86</accession>
<protein>
    <submittedName>
        <fullName evidence="1">SCAN domain-containing protein 3</fullName>
    </submittedName>
</protein>
<dbReference type="EMBL" id="KK116753">
    <property type="protein sequence ID" value="KFM68675.1"/>
    <property type="molecule type" value="Genomic_DNA"/>
</dbReference>
<proteinExistence type="predicted"/>
<dbReference type="Proteomes" id="UP000054359">
    <property type="component" value="Unassembled WGS sequence"/>
</dbReference>
<dbReference type="STRING" id="407821.A0A087TU86"/>
<feature type="non-terminal residue" evidence="1">
    <location>
        <position position="239"/>
    </location>
</feature>
<organism evidence="1 2">
    <name type="scientific">Stegodyphus mimosarum</name>
    <name type="common">African social velvet spider</name>
    <dbReference type="NCBI Taxonomy" id="407821"/>
    <lineage>
        <taxon>Eukaryota</taxon>
        <taxon>Metazoa</taxon>
        <taxon>Ecdysozoa</taxon>
        <taxon>Arthropoda</taxon>
        <taxon>Chelicerata</taxon>
        <taxon>Arachnida</taxon>
        <taxon>Araneae</taxon>
        <taxon>Araneomorphae</taxon>
        <taxon>Entelegynae</taxon>
        <taxon>Eresoidea</taxon>
        <taxon>Eresidae</taxon>
        <taxon>Stegodyphus</taxon>
    </lineage>
</organism>
<dbReference type="OrthoDB" id="6428270at2759"/>
<keyword evidence="2" id="KW-1185">Reference proteome</keyword>
<evidence type="ECO:0000313" key="1">
    <source>
        <dbReference type="EMBL" id="KFM68675.1"/>
    </source>
</evidence>
<evidence type="ECO:0000313" key="2">
    <source>
        <dbReference type="Proteomes" id="UP000054359"/>
    </source>
</evidence>
<reference evidence="1 2" key="1">
    <citation type="submission" date="2013-11" db="EMBL/GenBank/DDBJ databases">
        <title>Genome sequencing of Stegodyphus mimosarum.</title>
        <authorList>
            <person name="Bechsgaard J."/>
        </authorList>
    </citation>
    <scope>NUCLEOTIDE SEQUENCE [LARGE SCALE GENOMIC DNA]</scope>
</reference>